<keyword evidence="3" id="KW-0964">Secreted</keyword>
<dbReference type="Pfam" id="PF04717">
    <property type="entry name" value="Phage_base_V"/>
    <property type="match status" value="1"/>
</dbReference>
<keyword evidence="7" id="KW-1185">Reference proteome</keyword>
<dbReference type="InterPro" id="IPR017847">
    <property type="entry name" value="T6SS_RhsGE_Vgr_subset"/>
</dbReference>
<comment type="similarity">
    <text evidence="2">Belongs to the VgrG protein family.</text>
</comment>
<dbReference type="PANTHER" id="PTHR32305:SF15">
    <property type="entry name" value="PROTEIN RHSA-RELATED"/>
    <property type="match status" value="1"/>
</dbReference>
<dbReference type="SUPFAM" id="SSF69255">
    <property type="entry name" value="gp5 N-terminal domain-like"/>
    <property type="match status" value="1"/>
</dbReference>
<reference evidence="6 7" key="1">
    <citation type="submission" date="2019-09" db="EMBL/GenBank/DDBJ databases">
        <title>Taxonomy of Antarctic Massilia spp.: description of Massilia rubra sp. nov., Massilia aquatica sp. nov., Massilia mucilaginosa sp. nov., Massilia frigida sp. nov. isolated from streams, lakes and regoliths.</title>
        <authorList>
            <person name="Holochova P."/>
            <person name="Sedlacek I."/>
            <person name="Kralova S."/>
            <person name="Maslanova I."/>
            <person name="Busse H.-J."/>
            <person name="Stankova E."/>
            <person name="Vrbovska V."/>
            <person name="Kovarovic V."/>
            <person name="Bartak M."/>
            <person name="Svec P."/>
            <person name="Pantucek R."/>
        </authorList>
    </citation>
    <scope>NUCLEOTIDE SEQUENCE [LARGE SCALE GENOMIC DNA]</scope>
    <source>
        <strain evidence="6 7">CCM 8692</strain>
    </source>
</reference>
<gene>
    <name evidence="6" type="primary">tssI</name>
    <name evidence="6" type="ORF">F0185_05320</name>
</gene>
<comment type="subcellular location">
    <subcellularLocation>
        <location evidence="1">Secreted</location>
    </subcellularLocation>
</comment>
<dbReference type="Proteomes" id="UP000785613">
    <property type="component" value="Unassembled WGS sequence"/>
</dbReference>
<dbReference type="InterPro" id="IPR054030">
    <property type="entry name" value="Gp5_Vgr_C"/>
</dbReference>
<dbReference type="InterPro" id="IPR006531">
    <property type="entry name" value="Gp5/Vgr_OB"/>
</dbReference>
<dbReference type="PANTHER" id="PTHR32305">
    <property type="match status" value="1"/>
</dbReference>
<dbReference type="RefSeq" id="WP_167222307.1">
    <property type="nucleotide sequence ID" value="NZ_VUYU01000003.1"/>
</dbReference>
<evidence type="ECO:0000259" key="5">
    <source>
        <dbReference type="Pfam" id="PF22178"/>
    </source>
</evidence>
<dbReference type="InterPro" id="IPR050708">
    <property type="entry name" value="T6SS_VgrG/RHS"/>
</dbReference>
<evidence type="ECO:0000256" key="2">
    <source>
        <dbReference type="ARBA" id="ARBA00005558"/>
    </source>
</evidence>
<dbReference type="EMBL" id="VUYU01000003">
    <property type="protein sequence ID" value="NHZ33008.1"/>
    <property type="molecule type" value="Genomic_DNA"/>
</dbReference>
<name>A0ABX0LEG1_9BURK</name>
<dbReference type="SUPFAM" id="SSF69279">
    <property type="entry name" value="Phage tail proteins"/>
    <property type="match status" value="2"/>
</dbReference>
<dbReference type="NCBIfam" id="TIGR01646">
    <property type="entry name" value="vgr_GE"/>
    <property type="match status" value="1"/>
</dbReference>
<protein>
    <submittedName>
        <fullName evidence="6">Type VI secretion system tip protein VgrG</fullName>
    </submittedName>
</protein>
<dbReference type="InterPro" id="IPR037026">
    <property type="entry name" value="Vgr_OB-fold_dom_sf"/>
</dbReference>
<evidence type="ECO:0000256" key="3">
    <source>
        <dbReference type="ARBA" id="ARBA00022525"/>
    </source>
</evidence>
<feature type="domain" description="Gp5/Type VI secretion system Vgr C-terminal trimerisation" evidence="5">
    <location>
        <begin position="492"/>
        <end position="605"/>
    </location>
</feature>
<dbReference type="InterPro" id="IPR006533">
    <property type="entry name" value="T6SS_Vgr_RhsGE"/>
</dbReference>
<evidence type="ECO:0000259" key="4">
    <source>
        <dbReference type="Pfam" id="PF04717"/>
    </source>
</evidence>
<accession>A0ABX0LEG1</accession>
<organism evidence="6 7">
    <name type="scientific">Massilia rubra</name>
    <dbReference type="NCBI Taxonomy" id="2607910"/>
    <lineage>
        <taxon>Bacteria</taxon>
        <taxon>Pseudomonadati</taxon>
        <taxon>Pseudomonadota</taxon>
        <taxon>Betaproteobacteria</taxon>
        <taxon>Burkholderiales</taxon>
        <taxon>Oxalobacteraceae</taxon>
        <taxon>Telluria group</taxon>
        <taxon>Massilia</taxon>
    </lineage>
</organism>
<evidence type="ECO:0000313" key="7">
    <source>
        <dbReference type="Proteomes" id="UP000785613"/>
    </source>
</evidence>
<evidence type="ECO:0000256" key="1">
    <source>
        <dbReference type="ARBA" id="ARBA00004613"/>
    </source>
</evidence>
<dbReference type="Pfam" id="PF22178">
    <property type="entry name" value="Gp5_trimer_C"/>
    <property type="match status" value="1"/>
</dbReference>
<comment type="caution">
    <text evidence="6">The sequence shown here is derived from an EMBL/GenBank/DDBJ whole genome shotgun (WGS) entry which is preliminary data.</text>
</comment>
<dbReference type="Gene3D" id="4.10.220.110">
    <property type="match status" value="1"/>
</dbReference>
<dbReference type="Gene3D" id="2.30.110.50">
    <property type="match status" value="1"/>
</dbReference>
<proteinExistence type="inferred from homology"/>
<sequence>MSEAPNSLRDLISDRQHDRLLRLSFPHDDGPAAPLLVNAIDASEGLSRPFEYIVELLSDDPNIPLKSMQGKMLCVQLVRKDGSMRYFTGLVFGFSLKTVDGGVSYYEARLGPWYNYLGMRQDNYLFHNTTLYQQTASIFSDYGNLAAWDWRVGGATTVMTDACQFGETDSNYLERRWATAGILYWFEHTEHGHKLVLSDDSTSAPAIDGDPDVAFQRHGGSAEEDGIGEWSPGRRITQGSVALASYDFKTGQPATTSLPTVQQQGDVLQIESYEYAGAYGFKNSANAREVAQRQIEALEAGGKQFDGSGNNRHAMPGRWFRLCGHFDAATTGDDAQAREFLITEVQHSASNNYHRHAATPSHYENRFKAIRKIITWRPPHAHNSSDTRIHGIQTATVVGPAGEEIHTDEYGRVRVQFHWDRAGSNDEKSSTWLRVATPWAGANFGMTTIPRIGTEVLVQFMDGNPDRPIITGMVPNVNTMPPWTLPENKTQSGILTRSTPGGAYDNANALRFEDKKGEEQLWLHAEKDQLTEVEHDEDKWVGNDRRKTVDRDETNHIKRDRTETVDRDETITVHRNRSERVDHNETISIGEHRDEDVGKNETIHIGGNRTETVDQNERITIGKNRDKHVRNNETDKIGKNWSIKVAKLKKENIGMANLENIGLARMTNIGIAYSLIVGMVRNTAVGVSDFLTVGKSRKVTIGETQEVSIGKTETRTIGQSHVTSVGEHLELVCGAAKIVLRSDGSIFLQGTQIHLQGSAQINADGGLVQLNCGAAKAAPAAPGPKQEAPADTAATAGSSLVDCGRAGTSGVDAGLEKLMSGEMSPLAIFKELKNLAQTAKAVKNGDVGAIAGVLGSVVGGASAVMKGAGKGGGGS</sequence>
<feature type="domain" description="Gp5/Type VI secretion system Vgr protein OB-fold" evidence="4">
    <location>
        <begin position="407"/>
        <end position="473"/>
    </location>
</feature>
<evidence type="ECO:0000313" key="6">
    <source>
        <dbReference type="EMBL" id="NHZ33008.1"/>
    </source>
</evidence>
<dbReference type="Gene3D" id="3.55.50.10">
    <property type="entry name" value="Baseplate protein-like domains"/>
    <property type="match status" value="1"/>
</dbReference>
<dbReference type="Gene3D" id="2.40.50.230">
    <property type="entry name" value="Gp5 N-terminal domain"/>
    <property type="match status" value="1"/>
</dbReference>
<dbReference type="Pfam" id="PF05954">
    <property type="entry name" value="Phage_GPD"/>
    <property type="match status" value="1"/>
</dbReference>
<dbReference type="NCBIfam" id="TIGR03361">
    <property type="entry name" value="VI_Rhs_Vgr"/>
    <property type="match status" value="1"/>
</dbReference>
<dbReference type="SUPFAM" id="SSF69349">
    <property type="entry name" value="Phage fibre proteins"/>
    <property type="match status" value="2"/>
</dbReference>